<dbReference type="Ensembl" id="ENST00000417438.1">
    <property type="protein sequence ID" value="ENSP00000398148.1"/>
    <property type="gene ID" value="ENSG00000175455.16"/>
</dbReference>
<sequence>MKRGIRRDPFRKRKLGGRAKKVREPTAVNSFYREASLPSVWASLRRREMVRSGARPGQVQKQHI</sequence>
<reference evidence="2 3" key="1">
    <citation type="journal article" date="2001" name="Nature">
        <title>Initial sequencing and analysis of the human genome.</title>
        <authorList>
            <consortium name="International Human Genome Sequencing Consortium"/>
            <person name="Lander E.S."/>
            <person name="Linton L.M."/>
            <person name="Birren B."/>
            <person name="Nusbaum C."/>
            <person name="Zody M.C."/>
            <person name="Baldwin J."/>
            <person name="Devon K."/>
            <person name="Dewar K."/>
            <person name="Doyle M."/>
            <person name="FitzHugh W."/>
            <person name="Funke R."/>
            <person name="Gage D."/>
            <person name="Harris K."/>
            <person name="Heaford A."/>
            <person name="Howland J."/>
            <person name="Kann L."/>
            <person name="Lehoczky J."/>
            <person name="LeVine R."/>
            <person name="McEwan P."/>
            <person name="McKernan K."/>
            <person name="Meldrim J."/>
            <person name="Mesirov J.P."/>
            <person name="Miranda C."/>
            <person name="Morris W."/>
            <person name="Naylor J."/>
            <person name="Raymond C."/>
            <person name="Rosetti M."/>
            <person name="Santos R."/>
            <person name="Sheridan A."/>
            <person name="Sougnez C."/>
            <person name="Stange-Thomann N."/>
            <person name="Stojanovic N."/>
            <person name="Subramanian A."/>
            <person name="Wyman D."/>
            <person name="Rogers J."/>
            <person name="Sulston J."/>
            <person name="Ainscough R."/>
            <person name="Beck S."/>
            <person name="Bentley D."/>
            <person name="Burton J."/>
            <person name="Clee C."/>
            <person name="Carter N."/>
            <person name="Coulson A."/>
            <person name="Deadman R."/>
            <person name="Deloukas P."/>
            <person name="Dunham A."/>
            <person name="Dunham I."/>
            <person name="Durbin R."/>
            <person name="French L."/>
            <person name="Grafham D."/>
            <person name="Gregory S."/>
            <person name="Hubbard T."/>
            <person name="Humphray S."/>
            <person name="Hunt A."/>
            <person name="Jones M."/>
            <person name="Lloyd C."/>
            <person name="McMurray A."/>
            <person name="Matthews L."/>
            <person name="Mercer S."/>
            <person name="Milne S."/>
            <person name="Mullikin J.C."/>
            <person name="Mungall A."/>
            <person name="Plumb R."/>
            <person name="Ross M."/>
            <person name="Shownkeen R."/>
            <person name="Sims S."/>
            <person name="Waterston R.H."/>
            <person name="Wilson R.K."/>
            <person name="Hillier L.W."/>
            <person name="McPherson J.D."/>
            <person name="Marra M.A."/>
            <person name="Mardis E.R."/>
            <person name="Fulton L.A."/>
            <person name="Chinwalla A.T."/>
            <person name="Pepin K.H."/>
            <person name="Gish W.R."/>
            <person name="Chissoe S.L."/>
            <person name="Wendl M.C."/>
            <person name="Delehaunty K.D."/>
            <person name="Miner T.L."/>
            <person name="Delehaunty A."/>
            <person name="Kramer J.B."/>
            <person name="Cook L.L."/>
            <person name="Fulton R.S."/>
            <person name="Johnson D.L."/>
            <person name="Minx P.J."/>
            <person name="Clifton S.W."/>
            <person name="Hawkins T."/>
            <person name="Branscomb E."/>
            <person name="Predki P."/>
            <person name="Richardson P."/>
            <person name="Wenning S."/>
            <person name="Slezak T."/>
            <person name="Doggett N."/>
            <person name="Cheng J.F."/>
            <person name="Olsen A."/>
            <person name="Lucas S."/>
            <person name="Elkin C."/>
            <person name="Uberbacher E."/>
            <person name="Frazier M."/>
            <person name="Gibbs R.A."/>
            <person name="Muzny D.M."/>
            <person name="Scherer S.E."/>
            <person name="Bouck J.B."/>
            <person name="Sodergren E.J."/>
            <person name="Worley K.C."/>
            <person name="Rives C.M."/>
            <person name="Gorrell J.H."/>
            <person name="Metzker M.L."/>
            <person name="Naylor S.L."/>
            <person name="Kucherlapati R.S."/>
            <person name="Nelson D.L."/>
            <person name="Weinstock G.M."/>
            <person name="Sakaki Y."/>
            <person name="Fujiyama A."/>
            <person name="Hattori M."/>
            <person name="Yada T."/>
            <person name="Toyoda A."/>
            <person name="Itoh T."/>
            <person name="Kawagoe C."/>
            <person name="Watanabe H."/>
            <person name="Totoki Y."/>
            <person name="Taylor T."/>
            <person name="Weissenbach J."/>
            <person name="Heilig R."/>
            <person name="Saurin W."/>
            <person name="Artiguenave F."/>
            <person name="Brottier P."/>
            <person name="Bruls T."/>
            <person name="Pelletier E."/>
            <person name="Robert C."/>
            <person name="Wincker P."/>
            <person name="Smith D.R."/>
            <person name="Doucette-Stamm L."/>
            <person name="Rubenfield M."/>
            <person name="Weinstock K."/>
            <person name="Lee H.M."/>
            <person name="Dubois J."/>
            <person name="Rosenthal A."/>
            <person name="Platzer M."/>
            <person name="Nyakatura G."/>
            <person name="Taudien S."/>
            <person name="Rump A."/>
            <person name="Yang H."/>
            <person name="Yu J."/>
            <person name="Wang J."/>
            <person name="Huang G."/>
            <person name="Gu J."/>
            <person name="Hood L."/>
            <person name="Rowen L."/>
            <person name="Madan A."/>
            <person name="Qin S."/>
            <person name="Davis R.W."/>
            <person name="Federspiel N.A."/>
            <person name="Abola A.P."/>
            <person name="Proctor M.J."/>
            <person name="Myers R.M."/>
            <person name="Schmutz J."/>
            <person name="Dickson M."/>
            <person name="Grimwood J."/>
            <person name="Cox D.R."/>
            <person name="Olson M.V."/>
            <person name="Kaul R."/>
            <person name="Raymond C."/>
            <person name="Shimizu N."/>
            <person name="Kawasaki K."/>
            <person name="Minoshima S."/>
            <person name="Evans G.A."/>
            <person name="Athanasiou M."/>
            <person name="Schultz R."/>
            <person name="Roe B.A."/>
            <person name="Chen F."/>
            <person name="Pan H."/>
            <person name="Ramser J."/>
            <person name="Lehrach H."/>
            <person name="Reinhardt R."/>
            <person name="McCombie W.R."/>
            <person name="de la Bastide M."/>
            <person name="Dedhia N."/>
            <person name="Blocker H."/>
            <person name="Hornischer K."/>
            <person name="Nordsiek G."/>
            <person name="Agarwala R."/>
            <person name="Aravind L."/>
            <person name="Bailey J.A."/>
            <person name="Bateman A."/>
            <person name="Batzoglou S."/>
            <person name="Birney E."/>
            <person name="Bork P."/>
            <person name="Brown D.G."/>
            <person name="Burge C.B."/>
            <person name="Cerutti L."/>
            <person name="Chen H.C."/>
            <person name="Church D."/>
            <person name="Clamp M."/>
            <person name="Copley R.R."/>
            <person name="Doerks T."/>
            <person name="Eddy S.R."/>
            <person name="Eichler E.E."/>
            <person name="Furey T.S."/>
            <person name="Galagan J."/>
            <person name="Gilbert J.G."/>
            <person name="Harmon C."/>
            <person name="Hayashizaki Y."/>
            <person name="Haussler D."/>
            <person name="Hermjakob H."/>
            <person name="Hokamp K."/>
            <person name="Jang W."/>
            <person name="Johnson L.S."/>
            <person name="Jones T.A."/>
            <person name="Kasif S."/>
            <person name="Kaspryzk A."/>
            <person name="Kennedy S."/>
            <person name="Kent W.J."/>
            <person name="Kitts P."/>
            <person name="Koonin E.V."/>
            <person name="Korf I."/>
            <person name="Kulp D."/>
            <person name="Lancet D."/>
            <person name="Lowe T.M."/>
            <person name="McLysaght A."/>
            <person name="Mikkelsen T."/>
            <person name="Moran J.V."/>
            <person name="Mulder N."/>
            <person name="Pollara V.J."/>
            <person name="Ponting C.P."/>
            <person name="Schuler G."/>
            <person name="Schultz J."/>
            <person name="Slater G."/>
            <person name="Smit A.F."/>
            <person name="Stupka E."/>
            <person name="Szustakowski J."/>
            <person name="Thierry-Mieg D."/>
            <person name="Thierry-Mieg J."/>
            <person name="Wagner L."/>
            <person name="Wallis J."/>
            <person name="Wheeler R."/>
            <person name="Williams A."/>
            <person name="Wolf Y.I."/>
            <person name="Wolfe K.H."/>
            <person name="Yang S.P."/>
            <person name="Yeh R.F."/>
            <person name="Collins F."/>
            <person name="Guyer M.S."/>
            <person name="Peterson J."/>
            <person name="Felsenfeld A."/>
            <person name="Wetterstrand K.A."/>
            <person name="Patrinos A."/>
            <person name="Morgan M.J."/>
            <person name="de Jong P."/>
            <person name="Catanese J.J."/>
            <person name="Osoegawa K."/>
            <person name="Shizuya H."/>
            <person name="Choi S."/>
            <person name="Chen Y.J."/>
        </authorList>
    </citation>
    <scope>NUCLEOTIDE SEQUENCE [LARGE SCALE GENOMIC DNA]</scope>
</reference>
<gene>
    <name evidence="2" type="primary">CCDC14</name>
</gene>
<dbReference type="EMBL" id="AC117381">
    <property type="status" value="NOT_ANNOTATED_CDS"/>
    <property type="molecule type" value="Genomic_DNA"/>
</dbReference>
<dbReference type="MassIVE" id="C9J6B5"/>
<dbReference type="VEuPathDB" id="HostDB:ENSG00000175455"/>
<organism evidence="2 3">
    <name type="scientific">Homo sapiens</name>
    <name type="common">Human</name>
    <dbReference type="NCBI Taxonomy" id="9606"/>
    <lineage>
        <taxon>Eukaryota</taxon>
        <taxon>Metazoa</taxon>
        <taxon>Chordata</taxon>
        <taxon>Craniata</taxon>
        <taxon>Vertebrata</taxon>
        <taxon>Euteleostomi</taxon>
        <taxon>Mammalia</taxon>
        <taxon>Eutheria</taxon>
        <taxon>Euarchontoglires</taxon>
        <taxon>Primates</taxon>
        <taxon>Haplorrhini</taxon>
        <taxon>Catarrhini</taxon>
        <taxon>Hominidae</taxon>
        <taxon>Homo</taxon>
    </lineage>
</organism>
<dbReference type="GeneTree" id="ENSGT00390000017916"/>
<evidence type="ECO:0000256" key="1">
    <source>
        <dbReference type="SAM" id="MobiDB-lite"/>
    </source>
</evidence>
<dbReference type="UCSC" id="uc062neb.1">
    <property type="organism name" value="human"/>
</dbReference>
<accession>C9J6B5</accession>
<dbReference type="HGNC" id="HGNC:25766">
    <property type="gene designation" value="CCDC14"/>
</dbReference>
<dbReference type="HOGENOM" id="CLU_2867026_0_0_1"/>
<dbReference type="ChiTaRS" id="CCDC14">
    <property type="organism name" value="human"/>
</dbReference>
<dbReference type="OrthoDB" id="10014807at2759"/>
<dbReference type="Bgee" id="ENSG00000175455">
    <property type="expression patterns" value="Expressed in pancreatic ductal cell and 182 other cell types or tissues"/>
</dbReference>
<dbReference type="ExpressionAtlas" id="C9J6B5">
    <property type="expression patterns" value="baseline and differential"/>
</dbReference>
<keyword evidence="3" id="KW-1185">Reference proteome</keyword>
<dbReference type="AlphaFoldDB" id="C9J6B5"/>
<dbReference type="Ensembl" id="ENST00000417438.1">
    <property type="protein sequence ID" value="ENSP00000398148.1"/>
    <property type="gene ID" value="ENSG00000175455.17"/>
</dbReference>
<reference evidence="2 3" key="3">
    <citation type="journal article" date="2006" name="Nature">
        <title>The DNA sequence, annotation and analysis of human chromosome 3.</title>
        <authorList>
            <person name="Muzny D.M."/>
            <person name="Scherer S.E."/>
            <person name="Kaul R."/>
            <person name="Wang J."/>
            <person name="Yu J."/>
            <person name="Sudbrak R."/>
            <person name="Buhay C.J."/>
            <person name="Chen R."/>
            <person name="Cree A."/>
            <person name="Ding Y."/>
            <person name="Dugan-Rocha S."/>
            <person name="Gill R."/>
            <person name="Gunaratne P."/>
            <person name="Harris R.A."/>
            <person name="Hawes A.C."/>
            <person name="Hernandez J."/>
            <person name="Hodgson A.V."/>
            <person name="Hume J."/>
            <person name="Jackson A."/>
            <person name="Khan Z.M."/>
            <person name="Kovar-Smith C."/>
            <person name="Lewis L.R."/>
            <person name="Lozado R.J."/>
            <person name="Metzker M.L."/>
            <person name="Milosavljevic A."/>
            <person name="Miner G.R."/>
            <person name="Morgan M.B."/>
            <person name="Nazareth L.V."/>
            <person name="Scott G."/>
            <person name="Sodergren E."/>
            <person name="Song X.Z."/>
            <person name="Steffen D."/>
            <person name="Wei S."/>
            <person name="Wheeler D.A."/>
            <person name="Wright M.W."/>
            <person name="Worley K.C."/>
            <person name="Yuan Y."/>
            <person name="Zhang Z."/>
            <person name="Adams C.Q."/>
            <person name="Ansari-Lari M.A."/>
            <person name="Ayele M."/>
            <person name="Brown M.J."/>
            <person name="Chen G."/>
            <person name="Chen Z."/>
            <person name="Clendenning J."/>
            <person name="Clerc-Blankenburg K.P."/>
            <person name="Chen R."/>
            <person name="Chen Z."/>
            <person name="Davis C."/>
            <person name="Delgado O."/>
            <person name="Dinh H.H."/>
            <person name="Dong W."/>
            <person name="Draper H."/>
            <person name="Ernst S."/>
            <person name="Fu G."/>
            <person name="Gonzalez-Garay M.L."/>
            <person name="Garcia D.K."/>
            <person name="Gillett W."/>
            <person name="Gu J."/>
            <person name="Hao B."/>
            <person name="Haugen E."/>
            <person name="Havlak P."/>
            <person name="He X."/>
            <person name="Hennig S."/>
            <person name="Hu S."/>
            <person name="Huang W."/>
            <person name="Jackson L.R."/>
            <person name="Jacob L.S."/>
            <person name="Kelly S.H."/>
            <person name="Kube M."/>
            <person name="Levy R."/>
            <person name="Li Z."/>
            <person name="Liu B."/>
            <person name="Liu J."/>
            <person name="Liu W."/>
            <person name="Lu J."/>
            <person name="Maheshwari M."/>
            <person name="Nguyen B.V."/>
            <person name="Okwuonu G.O."/>
            <person name="Palmeiri A."/>
            <person name="Pasternak S."/>
            <person name="Perez L.M."/>
            <person name="Phelps K.A."/>
            <person name="Plopper F.J."/>
            <person name="Qiang B."/>
            <person name="Raymond C."/>
            <person name="Rodriguez R."/>
            <person name="Saenphimmachak C."/>
            <person name="Santibanez J."/>
            <person name="Shen H."/>
            <person name="Shen Y."/>
            <person name="Subramanian S."/>
            <person name="Tabor P.E."/>
            <person name="Verduzco D."/>
            <person name="Waldron L."/>
            <person name="Wang J."/>
            <person name="Wang J."/>
            <person name="Wang Q."/>
            <person name="Williams G.A."/>
            <person name="Wong G.K."/>
            <person name="Yao Z."/>
            <person name="Zhang J."/>
            <person name="Zhang X."/>
            <person name="Zhao G."/>
            <person name="Zhou J."/>
            <person name="Zhou Y."/>
            <person name="Nelson D."/>
            <person name="Lehrach H."/>
            <person name="Reinhardt R."/>
            <person name="Naylor S.L."/>
            <person name="Yang H."/>
            <person name="Olson M."/>
            <person name="Weinstock G."/>
            <person name="Gibbs R.A."/>
        </authorList>
    </citation>
    <scope>NUCLEOTIDE SEQUENCE [LARGE SCALE GENOMIC DNA]</scope>
</reference>
<evidence type="ECO:0000313" key="2">
    <source>
        <dbReference type="Ensembl" id="ENSP00000398148.1"/>
    </source>
</evidence>
<feature type="region of interest" description="Disordered" evidence="1">
    <location>
        <begin position="1"/>
        <end position="20"/>
    </location>
</feature>
<reference evidence="2 3" key="2">
    <citation type="journal article" date="2004" name="Nature">
        <title>Finishing the euchromatic sequence of the human genome.</title>
        <authorList>
            <consortium name="International Human Genome Sequencing Consortium"/>
        </authorList>
    </citation>
    <scope>NUCLEOTIDE SEQUENCE [LARGE SCALE GENOMIC DNA]</scope>
</reference>
<dbReference type="Proteomes" id="UP000005640">
    <property type="component" value="Chromosome 3"/>
</dbReference>
<reference evidence="2" key="5">
    <citation type="submission" date="2025-09" db="UniProtKB">
        <authorList>
            <consortium name="Ensembl"/>
        </authorList>
    </citation>
    <scope>IDENTIFICATION</scope>
</reference>
<reference evidence="2" key="4">
    <citation type="submission" date="2025-08" db="UniProtKB">
        <authorList>
            <consortium name="Ensembl"/>
        </authorList>
    </citation>
    <scope>IDENTIFICATION</scope>
</reference>
<protein>
    <submittedName>
        <fullName evidence="2">Coiled-coil domain containing 14</fullName>
    </submittedName>
</protein>
<proteinExistence type="predicted"/>
<name>C9J6B5_HUMAN</name>
<evidence type="ECO:0000313" key="3">
    <source>
        <dbReference type="Proteomes" id="UP000005640"/>
    </source>
</evidence>
<dbReference type="OpenTargets" id="ENSG00000175455"/>